<evidence type="ECO:0000256" key="13">
    <source>
        <dbReference type="RuleBase" id="RU000405"/>
    </source>
</evidence>
<evidence type="ECO:0000256" key="6">
    <source>
        <dbReference type="ARBA" id="ARBA00022989"/>
    </source>
</evidence>
<feature type="transmembrane region" description="Helical" evidence="15">
    <location>
        <begin position="437"/>
        <end position="460"/>
    </location>
</feature>
<dbReference type="FunFam" id="3.30.70.1230:FF:000004">
    <property type="entry name" value="Guanylate cyclase"/>
    <property type="match status" value="1"/>
</dbReference>
<evidence type="ECO:0000256" key="12">
    <source>
        <dbReference type="ARBA" id="ARBA00023293"/>
    </source>
</evidence>
<dbReference type="SMART" id="SM00044">
    <property type="entry name" value="CYCc"/>
    <property type="match status" value="1"/>
</dbReference>
<evidence type="ECO:0000256" key="9">
    <source>
        <dbReference type="ARBA" id="ARBA00023170"/>
    </source>
</evidence>
<feature type="transmembrane region" description="Helical" evidence="15">
    <location>
        <begin position="597"/>
        <end position="621"/>
    </location>
</feature>
<keyword evidence="3 15" id="KW-0812">Transmembrane</keyword>
<dbReference type="PROSITE" id="PS50125">
    <property type="entry name" value="GUANYLATE_CYCLASE_2"/>
    <property type="match status" value="1"/>
</dbReference>
<evidence type="ECO:0000256" key="3">
    <source>
        <dbReference type="ARBA" id="ARBA00022692"/>
    </source>
</evidence>
<evidence type="ECO:0000256" key="14">
    <source>
        <dbReference type="SAM" id="Coils"/>
    </source>
</evidence>
<dbReference type="PANTHER" id="PTHR11920:SF483">
    <property type="entry name" value="GUANYLATE CYCLASE"/>
    <property type="match status" value="1"/>
</dbReference>
<dbReference type="GO" id="GO:0004383">
    <property type="term" value="F:guanylate cyclase activity"/>
    <property type="evidence" value="ECO:0007669"/>
    <property type="project" value="UniProtKB-EC"/>
</dbReference>
<evidence type="ECO:0000256" key="4">
    <source>
        <dbReference type="ARBA" id="ARBA00022729"/>
    </source>
</evidence>
<dbReference type="InterPro" id="IPR001245">
    <property type="entry name" value="Ser-Thr/Tyr_kinase_cat_dom"/>
</dbReference>
<dbReference type="InterPro" id="IPR029787">
    <property type="entry name" value="Nucleotide_cyclase"/>
</dbReference>
<dbReference type="Gene3D" id="3.40.50.2300">
    <property type="match status" value="3"/>
</dbReference>
<organism evidence="18">
    <name type="scientific">Pundamilia nyererei</name>
    <dbReference type="NCBI Taxonomy" id="303518"/>
    <lineage>
        <taxon>Eukaryota</taxon>
        <taxon>Metazoa</taxon>
        <taxon>Chordata</taxon>
        <taxon>Craniata</taxon>
        <taxon>Vertebrata</taxon>
        <taxon>Euteleostomi</taxon>
        <taxon>Actinopterygii</taxon>
        <taxon>Neopterygii</taxon>
        <taxon>Teleostei</taxon>
        <taxon>Neoteleostei</taxon>
        <taxon>Acanthomorphata</taxon>
        <taxon>Ovalentaria</taxon>
        <taxon>Cichlomorphae</taxon>
        <taxon>Cichliformes</taxon>
        <taxon>Cichlidae</taxon>
        <taxon>African cichlids</taxon>
        <taxon>Pseudocrenilabrinae</taxon>
        <taxon>Haplochromini</taxon>
        <taxon>Pundamilia</taxon>
    </lineage>
</organism>
<evidence type="ECO:0000259" key="17">
    <source>
        <dbReference type="PROSITE" id="PS50125"/>
    </source>
</evidence>
<comment type="subcellular location">
    <subcellularLocation>
        <location evidence="1">Membrane</location>
        <topology evidence="1">Single-pass type I membrane protein</topology>
    </subcellularLocation>
</comment>
<keyword evidence="9" id="KW-0675">Receptor</keyword>
<evidence type="ECO:0000256" key="2">
    <source>
        <dbReference type="ARBA" id="ARBA00012202"/>
    </source>
</evidence>
<evidence type="ECO:0000256" key="5">
    <source>
        <dbReference type="ARBA" id="ARBA00022741"/>
    </source>
</evidence>
<dbReference type="STRING" id="303518.ENSPNYP00000019564"/>
<dbReference type="EC" id="4.6.1.2" evidence="2"/>
<feature type="coiled-coil region" evidence="14">
    <location>
        <begin position="732"/>
        <end position="763"/>
    </location>
</feature>
<feature type="transmembrane region" description="Helical" evidence="15">
    <location>
        <begin position="543"/>
        <end position="564"/>
    </location>
</feature>
<dbReference type="InterPro" id="IPR018297">
    <property type="entry name" value="A/G_cyclase_CS"/>
</dbReference>
<keyword evidence="4 16" id="KW-0732">Signal</keyword>
<dbReference type="GeneTree" id="ENSGT00940000156985"/>
<dbReference type="Gene3D" id="3.30.70.1230">
    <property type="entry name" value="Nucleotide cyclase"/>
    <property type="match status" value="1"/>
</dbReference>
<dbReference type="SUPFAM" id="SSF56112">
    <property type="entry name" value="Protein kinase-like (PK-like)"/>
    <property type="match status" value="1"/>
</dbReference>
<keyword evidence="7" id="KW-0342">GTP-binding</keyword>
<keyword evidence="5" id="KW-0547">Nucleotide-binding</keyword>
<evidence type="ECO:0000256" key="7">
    <source>
        <dbReference type="ARBA" id="ARBA00023134"/>
    </source>
</evidence>
<evidence type="ECO:0000313" key="18">
    <source>
        <dbReference type="Ensembl" id="ENSPNYP00000019564.1"/>
    </source>
</evidence>
<feature type="domain" description="Guanylate cyclase" evidence="17">
    <location>
        <begin position="795"/>
        <end position="925"/>
    </location>
</feature>
<dbReference type="Ensembl" id="ENSPNYT00000020050.1">
    <property type="protein sequence ID" value="ENSPNYP00000019564.1"/>
    <property type="gene ID" value="ENSPNYG00000014763.1"/>
</dbReference>
<protein>
    <recommendedName>
        <fullName evidence="2">guanylate cyclase</fullName>
        <ecNumber evidence="2">4.6.1.2</ecNumber>
    </recommendedName>
</protein>
<dbReference type="SUPFAM" id="SSF53822">
    <property type="entry name" value="Periplasmic binding protein-like I"/>
    <property type="match status" value="1"/>
</dbReference>
<dbReference type="GO" id="GO:0004672">
    <property type="term" value="F:protein kinase activity"/>
    <property type="evidence" value="ECO:0007669"/>
    <property type="project" value="InterPro"/>
</dbReference>
<dbReference type="GO" id="GO:0004016">
    <property type="term" value="F:adenylate cyclase activity"/>
    <property type="evidence" value="ECO:0007669"/>
    <property type="project" value="TreeGrafter"/>
</dbReference>
<dbReference type="PRINTS" id="PR00255">
    <property type="entry name" value="NATPEPTIDER"/>
</dbReference>
<dbReference type="PANTHER" id="PTHR11920">
    <property type="entry name" value="GUANYLYL CYCLASE"/>
    <property type="match status" value="1"/>
</dbReference>
<evidence type="ECO:0000256" key="16">
    <source>
        <dbReference type="SAM" id="SignalP"/>
    </source>
</evidence>
<dbReference type="Gene3D" id="1.10.510.10">
    <property type="entry name" value="Transferase(Phosphotransferase) domain 1"/>
    <property type="match status" value="1"/>
</dbReference>
<proteinExistence type="inferred from homology"/>
<dbReference type="GO" id="GO:0001653">
    <property type="term" value="F:peptide receptor activity"/>
    <property type="evidence" value="ECO:0007669"/>
    <property type="project" value="TreeGrafter"/>
</dbReference>
<dbReference type="InterPro" id="IPR011009">
    <property type="entry name" value="Kinase-like_dom_sf"/>
</dbReference>
<comment type="similarity">
    <text evidence="13">Belongs to the adenylyl cyclase class-4/guanylyl cyclase family.</text>
</comment>
<keyword evidence="10" id="KW-0325">Glycoprotein</keyword>
<dbReference type="GO" id="GO:0005886">
    <property type="term" value="C:plasma membrane"/>
    <property type="evidence" value="ECO:0007669"/>
    <property type="project" value="TreeGrafter"/>
</dbReference>
<reference evidence="18" key="1">
    <citation type="submission" date="2023-09" db="UniProtKB">
        <authorList>
            <consortium name="Ensembl"/>
        </authorList>
    </citation>
    <scope>IDENTIFICATION</scope>
</reference>
<evidence type="ECO:0000256" key="15">
    <source>
        <dbReference type="SAM" id="Phobius"/>
    </source>
</evidence>
<dbReference type="Gene3D" id="6.10.250.780">
    <property type="match status" value="1"/>
</dbReference>
<keyword evidence="11 13" id="KW-0456">Lyase</keyword>
<name>A0A3B4GBW1_9CICH</name>
<keyword evidence="8 15" id="KW-0472">Membrane</keyword>
<dbReference type="CDD" id="cd07302">
    <property type="entry name" value="CHD"/>
    <property type="match status" value="1"/>
</dbReference>
<dbReference type="InterPro" id="IPR028082">
    <property type="entry name" value="Peripla_BP_I"/>
</dbReference>
<dbReference type="InterPro" id="IPR001054">
    <property type="entry name" value="A/G_cyclase"/>
</dbReference>
<evidence type="ECO:0000256" key="10">
    <source>
        <dbReference type="ARBA" id="ARBA00023180"/>
    </source>
</evidence>
<dbReference type="Pfam" id="PF01094">
    <property type="entry name" value="ANF_receptor"/>
    <property type="match status" value="2"/>
</dbReference>
<evidence type="ECO:0000256" key="1">
    <source>
        <dbReference type="ARBA" id="ARBA00004479"/>
    </source>
</evidence>
<dbReference type="SUPFAM" id="SSF55073">
    <property type="entry name" value="Nucleotide cyclase"/>
    <property type="match status" value="1"/>
</dbReference>
<dbReference type="Pfam" id="PF00211">
    <property type="entry name" value="Guanylate_cyc"/>
    <property type="match status" value="1"/>
</dbReference>
<sequence>MARWKEGATLLLALPVLLSLPAEARTYGLGQTQHDHERLQNITLAVILPENNTRYPWAWPRIGPAVDRAVRNINADPTLLPNHHLVYFFKNSQDKDGMCSESVAPLMAVDLKLAYNPWAFIGPGCSYSSSPVGLFTTHWSVPMVTAGAPAVAFSSGTYLSITNTGPTHKKLGRFAVRICEHFGWREQVMVVFSDNKKDDRPCYFAIEGLYMELSNINISVEESVFMEESVTYSQILSKIQDNGRGESATGRQINVLPNWSLLIINLCGFQSVKILTYREPQNPEYQEFVQNLKADAKDMFNYTIEDSLMNIIAGGFYDGLMLYAHALNESMLASNERPNGKDVTPRMWNRTFPGVTGLLHLDDSGDRETDFALWDIVDTNSTTFQIAMVYSTTEEHLTAIPGTHLYWLGGAPPPDFPVCGFKNDNQVCLASQYTITIYQMVSIVVIFFFILILTIAIFIYRRMKLEKELVAQLWRISWDDIQMSDLNKVLRSGSKLTLSLRGSNYGSLMTGDGNLQIFAKTGYHKVCPRPPHLPQPPRPPHPLALLAPLAPLIFLALLTLLIFLSLLTLIFLSLLTLLIFLNLLALLIFLNLLILLALLIFLSLLAPLNLLALLIFLKLWMAPELLRMECPPPQGTQKGDVYSFGIILQEVALRRGAFYLEGDPLSPKEIVDRVILGEWPCLRPTIDSQSDRPELGQLMERCWAEEPTERPEFNQIRVLLRKQNKESRTNILDNLLSRMEQYANNLEELVEERTQAYHEEKRKAEALLYQILPHSVAEQLKRGETVQAEAFDSVTIYFSDIVGFTTISAESTPMEVVTLLNDLYTCFDAIIDNFDVYKVETIGDAYMVVSGLPVRNGKLHGREIARMALALLDAVRAFKIRHRPEQQLKLRIGIHSGPVCAGVVGLKMPRYCLFGDTVNTSSRMESTGEALKIHVSAATRDVLLEFNCFQLELRGEIDIKGKGKMTTYWLLGESDSQ</sequence>
<keyword evidence="6 15" id="KW-1133">Transmembrane helix</keyword>
<dbReference type="GO" id="GO:0035556">
    <property type="term" value="P:intracellular signal transduction"/>
    <property type="evidence" value="ECO:0007669"/>
    <property type="project" value="InterPro"/>
</dbReference>
<feature type="transmembrane region" description="Helical" evidence="15">
    <location>
        <begin position="570"/>
        <end position="590"/>
    </location>
</feature>
<keyword evidence="14" id="KW-0175">Coiled coil</keyword>
<dbReference type="InterPro" id="IPR050401">
    <property type="entry name" value="Cyclic_nucleotide_synthase"/>
</dbReference>
<accession>A0A3B4GBW1</accession>
<evidence type="ECO:0000256" key="8">
    <source>
        <dbReference type="ARBA" id="ARBA00023136"/>
    </source>
</evidence>
<dbReference type="GO" id="GO:0007168">
    <property type="term" value="P:receptor guanylyl cyclase signaling pathway"/>
    <property type="evidence" value="ECO:0007669"/>
    <property type="project" value="TreeGrafter"/>
</dbReference>
<dbReference type="AlphaFoldDB" id="A0A3B4GBW1"/>
<dbReference type="InterPro" id="IPR001828">
    <property type="entry name" value="ANF_lig-bd_rcpt"/>
</dbReference>
<dbReference type="PROSITE" id="PS00452">
    <property type="entry name" value="GUANYLATE_CYCLASE_1"/>
    <property type="match status" value="1"/>
</dbReference>
<feature type="signal peptide" evidence="16">
    <location>
        <begin position="1"/>
        <end position="24"/>
    </location>
</feature>
<feature type="chain" id="PRO_5017379373" description="guanylate cyclase" evidence="16">
    <location>
        <begin position="25"/>
        <end position="977"/>
    </location>
</feature>
<dbReference type="InterPro" id="IPR001170">
    <property type="entry name" value="ANPR/GUC"/>
</dbReference>
<dbReference type="GO" id="GO:0005525">
    <property type="term" value="F:GTP binding"/>
    <property type="evidence" value="ECO:0007669"/>
    <property type="project" value="UniProtKB-KW"/>
</dbReference>
<keyword evidence="12" id="KW-0141">cGMP biosynthesis</keyword>
<dbReference type="Pfam" id="PF07714">
    <property type="entry name" value="PK_Tyr_Ser-Thr"/>
    <property type="match status" value="1"/>
</dbReference>
<evidence type="ECO:0000256" key="11">
    <source>
        <dbReference type="ARBA" id="ARBA00023239"/>
    </source>
</evidence>